<keyword evidence="2" id="KW-1185">Reference proteome</keyword>
<dbReference type="InterPro" id="IPR042099">
    <property type="entry name" value="ANL_N_sf"/>
</dbReference>
<dbReference type="EMBL" id="MSIE01000096">
    <property type="protein sequence ID" value="OLF08275.1"/>
    <property type="molecule type" value="Genomic_DNA"/>
</dbReference>
<accession>A0A1Q8C1N9</accession>
<dbReference type="InterPro" id="IPR017523">
    <property type="entry name" value="Rv3268"/>
</dbReference>
<proteinExistence type="predicted"/>
<dbReference type="NCBIfam" id="TIGR03089">
    <property type="entry name" value="TIGR03089 family protein"/>
    <property type="match status" value="1"/>
</dbReference>
<evidence type="ECO:0000313" key="2">
    <source>
        <dbReference type="Proteomes" id="UP000185596"/>
    </source>
</evidence>
<dbReference type="OrthoDB" id="3396763at2"/>
<reference evidence="1 2" key="1">
    <citation type="submission" date="2016-12" db="EMBL/GenBank/DDBJ databases">
        <title>The draft genome sequence of Actinophytocola sp. 11-183.</title>
        <authorList>
            <person name="Wang W."/>
            <person name="Yuan L."/>
        </authorList>
    </citation>
    <scope>NUCLEOTIDE SEQUENCE [LARGE SCALE GENOMIC DNA]</scope>
    <source>
        <strain evidence="1 2">11-183</strain>
    </source>
</reference>
<evidence type="ECO:0000313" key="1">
    <source>
        <dbReference type="EMBL" id="OLF08275.1"/>
    </source>
</evidence>
<dbReference type="Gene3D" id="3.40.50.12780">
    <property type="entry name" value="N-terminal domain of ligase-like"/>
    <property type="match status" value="1"/>
</dbReference>
<sequence length="234" mass="24514">MSLTETLLRPYRGSPARPLVTHYDDAAGSRVELSVATLVNWAAKTANWLVEERDVEPGDPVAVLLPAHWQTAGVLLGAWWCGAHVVGSPAGASVTFVPPEVPDLPPGSEAAVVSLDPMGRDLGGAVASGTLDFIADARLQGDDFFPLAPVPPDTPCLAGATVEEVLTQAATQAKGLDLTTDSRVLSTQKWTIPEGVLTGLVTVLSAGASLVQVTNPAPDRLSRHKETERTTVEL</sequence>
<dbReference type="STRING" id="1912961.BU204_34405"/>
<dbReference type="RefSeq" id="WP_075129989.1">
    <property type="nucleotide sequence ID" value="NZ_MSIE01000096.1"/>
</dbReference>
<dbReference type="SUPFAM" id="SSF56801">
    <property type="entry name" value="Acetyl-CoA synthetase-like"/>
    <property type="match status" value="1"/>
</dbReference>
<comment type="caution">
    <text evidence="1">The sequence shown here is derived from an EMBL/GenBank/DDBJ whole genome shotgun (WGS) entry which is preliminary data.</text>
</comment>
<dbReference type="Proteomes" id="UP000185596">
    <property type="component" value="Unassembled WGS sequence"/>
</dbReference>
<protein>
    <submittedName>
        <fullName evidence="1">TIGR03089 family protein</fullName>
    </submittedName>
</protein>
<dbReference type="AlphaFoldDB" id="A0A1Q8C1N9"/>
<name>A0A1Q8C1N9_9PSEU</name>
<gene>
    <name evidence="1" type="ORF">BU204_34405</name>
</gene>
<organism evidence="1 2">
    <name type="scientific">Actinophytocola xanthii</name>
    <dbReference type="NCBI Taxonomy" id="1912961"/>
    <lineage>
        <taxon>Bacteria</taxon>
        <taxon>Bacillati</taxon>
        <taxon>Actinomycetota</taxon>
        <taxon>Actinomycetes</taxon>
        <taxon>Pseudonocardiales</taxon>
        <taxon>Pseudonocardiaceae</taxon>
    </lineage>
</organism>